<organism evidence="3">
    <name type="scientific">bioreactor metagenome</name>
    <dbReference type="NCBI Taxonomy" id="1076179"/>
    <lineage>
        <taxon>unclassified sequences</taxon>
        <taxon>metagenomes</taxon>
        <taxon>ecological metagenomes</taxon>
    </lineage>
</organism>
<feature type="region of interest" description="Disordered" evidence="1">
    <location>
        <begin position="15"/>
        <end position="102"/>
    </location>
</feature>
<dbReference type="SUPFAM" id="SSF50249">
    <property type="entry name" value="Nucleic acid-binding proteins"/>
    <property type="match status" value="1"/>
</dbReference>
<evidence type="ECO:0000256" key="1">
    <source>
        <dbReference type="SAM" id="MobiDB-lite"/>
    </source>
</evidence>
<gene>
    <name evidence="3" type="ORF">SDC9_212492</name>
</gene>
<dbReference type="EMBL" id="VSSQ01145990">
    <property type="protein sequence ID" value="MPN64716.1"/>
    <property type="molecule type" value="Genomic_DNA"/>
</dbReference>
<sequence>MLSEGQEVTARVLEVNPVERRIRLSLRPANEEPVRRAPRDESHDQPASGGAPSKRGEDRPRRRRPEGGDRRRQESSNSQLPQEEMNFSIGDLLKQREKEEAE</sequence>
<dbReference type="AlphaFoldDB" id="A0A645JMV2"/>
<feature type="compositionally biased region" description="Basic and acidic residues" evidence="1">
    <location>
        <begin position="29"/>
        <end position="44"/>
    </location>
</feature>
<feature type="compositionally biased region" description="Basic and acidic residues" evidence="1">
    <location>
        <begin position="93"/>
        <end position="102"/>
    </location>
</feature>
<dbReference type="GO" id="GO:0003676">
    <property type="term" value="F:nucleic acid binding"/>
    <property type="evidence" value="ECO:0007669"/>
    <property type="project" value="InterPro"/>
</dbReference>
<dbReference type="PROSITE" id="PS50126">
    <property type="entry name" value="S1"/>
    <property type="match status" value="1"/>
</dbReference>
<comment type="caution">
    <text evidence="3">The sequence shown here is derived from an EMBL/GenBank/DDBJ whole genome shotgun (WGS) entry which is preliminary data.</text>
</comment>
<evidence type="ECO:0000259" key="2">
    <source>
        <dbReference type="PROSITE" id="PS50126"/>
    </source>
</evidence>
<feature type="compositionally biased region" description="Basic and acidic residues" evidence="1">
    <location>
        <begin position="54"/>
        <end position="74"/>
    </location>
</feature>
<proteinExistence type="predicted"/>
<protein>
    <recommendedName>
        <fullName evidence="2">S1 motif domain-containing protein</fullName>
    </recommendedName>
</protein>
<dbReference type="Gene3D" id="2.40.50.140">
    <property type="entry name" value="Nucleic acid-binding proteins"/>
    <property type="match status" value="1"/>
</dbReference>
<dbReference type="InterPro" id="IPR003029">
    <property type="entry name" value="S1_domain"/>
</dbReference>
<accession>A0A645JMV2</accession>
<name>A0A645JMV2_9ZZZZ</name>
<reference evidence="3" key="1">
    <citation type="submission" date="2019-08" db="EMBL/GenBank/DDBJ databases">
        <authorList>
            <person name="Kucharzyk K."/>
            <person name="Murdoch R.W."/>
            <person name="Higgins S."/>
            <person name="Loffler F."/>
        </authorList>
    </citation>
    <scope>NUCLEOTIDE SEQUENCE</scope>
</reference>
<evidence type="ECO:0000313" key="3">
    <source>
        <dbReference type="EMBL" id="MPN64716.1"/>
    </source>
</evidence>
<dbReference type="InterPro" id="IPR012340">
    <property type="entry name" value="NA-bd_OB-fold"/>
</dbReference>
<feature type="domain" description="S1 motif" evidence="2">
    <location>
        <begin position="1"/>
        <end position="27"/>
    </location>
</feature>